<dbReference type="GO" id="GO:0004252">
    <property type="term" value="F:serine-type endopeptidase activity"/>
    <property type="evidence" value="ECO:0007669"/>
    <property type="project" value="InterPro"/>
</dbReference>
<dbReference type="EMBL" id="MGAK01000015">
    <property type="protein sequence ID" value="OGK44537.1"/>
    <property type="molecule type" value="Genomic_DNA"/>
</dbReference>
<accession>A0A1F7IMD8</accession>
<proteinExistence type="predicted"/>
<reference evidence="4 5" key="1">
    <citation type="journal article" date="2016" name="Nat. Commun.">
        <title>Thousands of microbial genomes shed light on interconnected biogeochemical processes in an aquifer system.</title>
        <authorList>
            <person name="Anantharaman K."/>
            <person name="Brown C.T."/>
            <person name="Hug L.A."/>
            <person name="Sharon I."/>
            <person name="Castelle C.J."/>
            <person name="Probst A.J."/>
            <person name="Thomas B.C."/>
            <person name="Singh A."/>
            <person name="Wilkins M.J."/>
            <person name="Karaoz U."/>
            <person name="Brodie E.L."/>
            <person name="Williams K.H."/>
            <person name="Hubbard S.S."/>
            <person name="Banfield J.F."/>
        </authorList>
    </citation>
    <scope>NUCLEOTIDE SEQUENCE [LARGE SCALE GENOMIC DNA]</scope>
</reference>
<gene>
    <name evidence="4" type="ORF">A2957_00700</name>
</gene>
<dbReference type="Gene3D" id="2.30.42.10">
    <property type="match status" value="1"/>
</dbReference>
<dbReference type="Gene3D" id="2.40.10.120">
    <property type="match status" value="1"/>
</dbReference>
<keyword evidence="2" id="KW-0378">Hydrolase</keyword>
<keyword evidence="1" id="KW-0645">Protease</keyword>
<evidence type="ECO:0000313" key="4">
    <source>
        <dbReference type="EMBL" id="OGK44537.1"/>
    </source>
</evidence>
<evidence type="ECO:0000256" key="1">
    <source>
        <dbReference type="ARBA" id="ARBA00022670"/>
    </source>
</evidence>
<dbReference type="SMART" id="SM00228">
    <property type="entry name" value="PDZ"/>
    <property type="match status" value="1"/>
</dbReference>
<dbReference type="InterPro" id="IPR001478">
    <property type="entry name" value="PDZ"/>
</dbReference>
<dbReference type="InterPro" id="IPR001940">
    <property type="entry name" value="Peptidase_S1C"/>
</dbReference>
<dbReference type="PANTHER" id="PTHR43343:SF3">
    <property type="entry name" value="PROTEASE DO-LIKE 8, CHLOROPLASTIC"/>
    <property type="match status" value="1"/>
</dbReference>
<comment type="caution">
    <text evidence="4">The sequence shown here is derived from an EMBL/GenBank/DDBJ whole genome shotgun (WGS) entry which is preliminary data.</text>
</comment>
<dbReference type="SUPFAM" id="SSF50156">
    <property type="entry name" value="PDZ domain-like"/>
    <property type="match status" value="1"/>
</dbReference>
<sequence>MKKLLLLLIILIGIFYFGSIKGFIKTSNLFEVKKTAIVPEQIKENIRIVSEESAVISAIDKALPSVVTVVITETTTSGGGFEINPFDPQNPFKQVPRTEQKTDHSIGSGFVIGKNLVVTNKHVVSNTQAKFHITTSDKKTYNITDISRDPLNDIAILKIDTNNLQPIELGDSSRLRLGQLVIAIGTPLGEFPNTVTTGIISGLGRGITAGSPFEGFVERLDNVIQTDAAINPGNSGGPLIDSKGEVIGVNTAVSEGGQNIGFAIPVNIIQDLLKNFTDGKGNIVRPFIGVRYQMISQDTAVLNDLPQGGYIVEIISGSPAEKAGLQKGDVIMEFNGEKLKSDNIKSLQEMISKKRVGDKVKIKMWRKGKISELILTLTSFQ</sequence>
<dbReference type="Pfam" id="PF13365">
    <property type="entry name" value="Trypsin_2"/>
    <property type="match status" value="1"/>
</dbReference>
<dbReference type="STRING" id="1802060.A2957_00700"/>
<evidence type="ECO:0000313" key="5">
    <source>
        <dbReference type="Proteomes" id="UP000179072"/>
    </source>
</evidence>
<dbReference type="InterPro" id="IPR009003">
    <property type="entry name" value="Peptidase_S1_PA"/>
</dbReference>
<dbReference type="Proteomes" id="UP000179072">
    <property type="component" value="Unassembled WGS sequence"/>
</dbReference>
<organism evidence="4 5">
    <name type="scientific">Candidatus Roizmanbacteria bacterium RIFCSPLOWO2_01_FULL_38_11</name>
    <dbReference type="NCBI Taxonomy" id="1802060"/>
    <lineage>
        <taxon>Bacteria</taxon>
        <taxon>Candidatus Roizmaniibacteriota</taxon>
    </lineage>
</organism>
<dbReference type="Pfam" id="PF13180">
    <property type="entry name" value="PDZ_2"/>
    <property type="match status" value="1"/>
</dbReference>
<dbReference type="GO" id="GO:0006508">
    <property type="term" value="P:proteolysis"/>
    <property type="evidence" value="ECO:0007669"/>
    <property type="project" value="UniProtKB-KW"/>
</dbReference>
<protein>
    <recommendedName>
        <fullName evidence="3">PDZ domain-containing protein</fullName>
    </recommendedName>
</protein>
<feature type="domain" description="PDZ" evidence="3">
    <location>
        <begin position="272"/>
        <end position="368"/>
    </location>
</feature>
<name>A0A1F7IMD8_9BACT</name>
<evidence type="ECO:0000256" key="2">
    <source>
        <dbReference type="ARBA" id="ARBA00022801"/>
    </source>
</evidence>
<dbReference type="InterPro" id="IPR051201">
    <property type="entry name" value="Chloro_Bact_Ser_Proteases"/>
</dbReference>
<dbReference type="InterPro" id="IPR036034">
    <property type="entry name" value="PDZ_sf"/>
</dbReference>
<dbReference type="PROSITE" id="PS50106">
    <property type="entry name" value="PDZ"/>
    <property type="match status" value="1"/>
</dbReference>
<dbReference type="PANTHER" id="PTHR43343">
    <property type="entry name" value="PEPTIDASE S12"/>
    <property type="match status" value="1"/>
</dbReference>
<dbReference type="SUPFAM" id="SSF50494">
    <property type="entry name" value="Trypsin-like serine proteases"/>
    <property type="match status" value="1"/>
</dbReference>
<dbReference type="PRINTS" id="PR00834">
    <property type="entry name" value="PROTEASES2C"/>
</dbReference>
<dbReference type="AlphaFoldDB" id="A0A1F7IMD8"/>
<evidence type="ECO:0000259" key="3">
    <source>
        <dbReference type="PROSITE" id="PS50106"/>
    </source>
</evidence>